<protein>
    <submittedName>
        <fullName evidence="2">Uncharacterized protein</fullName>
    </submittedName>
</protein>
<dbReference type="HOGENOM" id="CLU_2511439_0_0_9"/>
<evidence type="ECO:0000256" key="1">
    <source>
        <dbReference type="SAM" id="MobiDB-lite"/>
    </source>
</evidence>
<reference evidence="3" key="1">
    <citation type="submission" date="2011-12" db="EMBL/GenBank/DDBJ databases">
        <title>The complete genome of chromosome of Sulfobacillus acidophilus DSM 10332.</title>
        <authorList>
            <person name="Lucas S."/>
            <person name="Han J."/>
            <person name="Lapidus A."/>
            <person name="Bruce D."/>
            <person name="Goodwin L."/>
            <person name="Pitluck S."/>
            <person name="Peters L."/>
            <person name="Kyrpides N."/>
            <person name="Mavromatis K."/>
            <person name="Ivanova N."/>
            <person name="Mikhailova N."/>
            <person name="Chertkov O."/>
            <person name="Saunders E."/>
            <person name="Detter J.C."/>
            <person name="Tapia R."/>
            <person name="Han C."/>
            <person name="Land M."/>
            <person name="Hauser L."/>
            <person name="Markowitz V."/>
            <person name="Cheng J.-F."/>
            <person name="Hugenholtz P."/>
            <person name="Woyke T."/>
            <person name="Wu D."/>
            <person name="Pukall R."/>
            <person name="Gehrich-Schroeter G."/>
            <person name="Schneider S."/>
            <person name="Klenk H.-P."/>
            <person name="Eisen J.A."/>
        </authorList>
    </citation>
    <scope>NUCLEOTIDE SEQUENCE [LARGE SCALE GENOMIC DNA]</scope>
    <source>
        <strain evidence="3">ATCC 700253 / DSM 10332 / NAL</strain>
    </source>
</reference>
<evidence type="ECO:0000313" key="2">
    <source>
        <dbReference type="EMBL" id="AEW04989.1"/>
    </source>
</evidence>
<organism evidence="2 3">
    <name type="scientific">Sulfobacillus acidophilus (strain ATCC 700253 / DSM 10332 / NAL)</name>
    <dbReference type="NCBI Taxonomy" id="679936"/>
    <lineage>
        <taxon>Bacteria</taxon>
        <taxon>Bacillati</taxon>
        <taxon>Bacillota</taxon>
        <taxon>Clostridia</taxon>
        <taxon>Eubacteriales</taxon>
        <taxon>Clostridiales Family XVII. Incertae Sedis</taxon>
        <taxon>Sulfobacillus</taxon>
    </lineage>
</organism>
<proteinExistence type="predicted"/>
<dbReference type="EMBL" id="CP003179">
    <property type="protein sequence ID" value="AEW04989.1"/>
    <property type="molecule type" value="Genomic_DNA"/>
</dbReference>
<feature type="compositionally biased region" description="Basic residues" evidence="1">
    <location>
        <begin position="55"/>
        <end position="70"/>
    </location>
</feature>
<reference evidence="2 3" key="2">
    <citation type="journal article" date="2012" name="Stand. Genomic Sci.">
        <title>Complete genome sequence of the moderately thermophilic mineral-sulfide-oxidizing firmicute Sulfobacillus acidophilus type strain (NAL(T)).</title>
        <authorList>
            <person name="Anderson I."/>
            <person name="Chertkov O."/>
            <person name="Chen A."/>
            <person name="Saunders E."/>
            <person name="Lapidus A."/>
            <person name="Nolan M."/>
            <person name="Lucas S."/>
            <person name="Hammon N."/>
            <person name="Deshpande S."/>
            <person name="Cheng J.F."/>
            <person name="Han C."/>
            <person name="Tapia R."/>
            <person name="Goodwin L.A."/>
            <person name="Pitluck S."/>
            <person name="Liolios K."/>
            <person name="Pagani I."/>
            <person name="Ivanova N."/>
            <person name="Mikhailova N."/>
            <person name="Pati A."/>
            <person name="Palaniappan K."/>
            <person name="Land M."/>
            <person name="Pan C."/>
            <person name="Rohde M."/>
            <person name="Pukall R."/>
            <person name="Goker M."/>
            <person name="Detter J.C."/>
            <person name="Woyke T."/>
            <person name="Bristow J."/>
            <person name="Eisen J.A."/>
            <person name="Markowitz V."/>
            <person name="Hugenholtz P."/>
            <person name="Kyrpides N.C."/>
            <person name="Klenk H.P."/>
            <person name="Mavromatis K."/>
        </authorList>
    </citation>
    <scope>NUCLEOTIDE SEQUENCE [LARGE SCALE GENOMIC DNA]</scope>
    <source>
        <strain evidence="3">ATCC 700253 / DSM 10332 / NAL</strain>
    </source>
</reference>
<accession>G8TXN3</accession>
<sequence length="85" mass="9185">MPCPALVRFAPAIPQHAALIDHGHYSYQKSARQTNGITPYGLPGSVPLDVTHGNPGRHRSRPKRGAGRGRRAVDPGQALDEKLLE</sequence>
<dbReference type="KEGG" id="sap:Sulac_1492"/>
<evidence type="ECO:0000313" key="3">
    <source>
        <dbReference type="Proteomes" id="UP000005439"/>
    </source>
</evidence>
<keyword evidence="3" id="KW-1185">Reference proteome</keyword>
<name>G8TXN3_SULAD</name>
<dbReference type="AlphaFoldDB" id="G8TXN3"/>
<dbReference type="Proteomes" id="UP000005439">
    <property type="component" value="Chromosome"/>
</dbReference>
<gene>
    <name evidence="2" type="ordered locus">Sulac_1492</name>
</gene>
<feature type="region of interest" description="Disordered" evidence="1">
    <location>
        <begin position="36"/>
        <end position="85"/>
    </location>
</feature>